<dbReference type="Proteomes" id="UP000789508">
    <property type="component" value="Unassembled WGS sequence"/>
</dbReference>
<keyword evidence="3" id="KW-1185">Reference proteome</keyword>
<feature type="chain" id="PRO_5040321294" evidence="1">
    <location>
        <begin position="24"/>
        <end position="268"/>
    </location>
</feature>
<evidence type="ECO:0000256" key="1">
    <source>
        <dbReference type="SAM" id="SignalP"/>
    </source>
</evidence>
<dbReference type="EMBL" id="CAJVPS010005367">
    <property type="protein sequence ID" value="CAG8614400.1"/>
    <property type="molecule type" value="Genomic_DNA"/>
</dbReference>
<proteinExistence type="predicted"/>
<name>A0A9N9CSV1_9GLOM</name>
<feature type="signal peptide" evidence="1">
    <location>
        <begin position="1"/>
        <end position="23"/>
    </location>
</feature>
<protein>
    <submittedName>
        <fullName evidence="2">2611_t:CDS:1</fullName>
    </submittedName>
</protein>
<keyword evidence="1" id="KW-0732">Signal</keyword>
<reference evidence="2" key="1">
    <citation type="submission" date="2021-06" db="EMBL/GenBank/DDBJ databases">
        <authorList>
            <person name="Kallberg Y."/>
            <person name="Tangrot J."/>
            <person name="Rosling A."/>
        </authorList>
    </citation>
    <scope>NUCLEOTIDE SEQUENCE</scope>
    <source>
        <strain evidence="2">FL130A</strain>
    </source>
</reference>
<organism evidence="2 3">
    <name type="scientific">Ambispora leptoticha</name>
    <dbReference type="NCBI Taxonomy" id="144679"/>
    <lineage>
        <taxon>Eukaryota</taxon>
        <taxon>Fungi</taxon>
        <taxon>Fungi incertae sedis</taxon>
        <taxon>Mucoromycota</taxon>
        <taxon>Glomeromycotina</taxon>
        <taxon>Glomeromycetes</taxon>
        <taxon>Archaeosporales</taxon>
        <taxon>Ambisporaceae</taxon>
        <taxon>Ambispora</taxon>
    </lineage>
</organism>
<dbReference type="OrthoDB" id="2489141at2759"/>
<gene>
    <name evidence="2" type="ORF">ALEPTO_LOCUS8701</name>
</gene>
<sequence>MPSTNQKLLFTLIFCLYLNSAVSRTFTNSNITCATYFGVNSCSTCQKTAYGRFDESVSNCFKPSAFNSTVAYLNYTDASVSALLMSTCALTCNQTAINSLNENIQRDCQQELATNSDIKTSTLWFEVYSAIPTMQSLCSQASNGSYCYLTVRSNIEDYLMSYLKIKQDIDLQMFPPNATVTYGSQTVVLPKSITCSDCFLALEKPWIGYFKMNPSSIPAIQSLLDKFIKPFDGNYTQCSQKSTNGSNEVLKVYWSLISVLSLIVYYLM</sequence>
<comment type="caution">
    <text evidence="2">The sequence shown here is derived from an EMBL/GenBank/DDBJ whole genome shotgun (WGS) entry which is preliminary data.</text>
</comment>
<evidence type="ECO:0000313" key="3">
    <source>
        <dbReference type="Proteomes" id="UP000789508"/>
    </source>
</evidence>
<evidence type="ECO:0000313" key="2">
    <source>
        <dbReference type="EMBL" id="CAG8614400.1"/>
    </source>
</evidence>
<dbReference type="AlphaFoldDB" id="A0A9N9CSV1"/>
<accession>A0A9N9CSV1</accession>